<dbReference type="Proteomes" id="UP000036890">
    <property type="component" value="Unassembled WGS sequence"/>
</dbReference>
<feature type="transmembrane region" description="Helical" evidence="1">
    <location>
        <begin position="46"/>
        <end position="71"/>
    </location>
</feature>
<dbReference type="InterPro" id="IPR003675">
    <property type="entry name" value="Rce1/LyrA-like_dom"/>
</dbReference>
<gene>
    <name evidence="3" type="ORF">W7K_18305</name>
</gene>
<evidence type="ECO:0000313" key="3">
    <source>
        <dbReference type="EMBL" id="KOE97748.1"/>
    </source>
</evidence>
<evidence type="ECO:0000256" key="1">
    <source>
        <dbReference type="SAM" id="Phobius"/>
    </source>
</evidence>
<name>A0A0L8A5R1_9GAMM</name>
<keyword evidence="1" id="KW-1133">Transmembrane helix</keyword>
<reference evidence="3 4" key="1">
    <citation type="journal article" date="2012" name="J. Bacteriol.">
        <title>Genome sequence of a novel nicotine-degrading strain, Pseudomonas geniculata N1.</title>
        <authorList>
            <person name="Tang H."/>
            <person name="Yu H."/>
            <person name="Tai C."/>
            <person name="Huang K."/>
            <person name="Liu Y."/>
            <person name="Wang L."/>
            <person name="Yao Y."/>
            <person name="Wu G."/>
            <person name="Xu P."/>
        </authorList>
    </citation>
    <scope>NUCLEOTIDE SEQUENCE [LARGE SCALE GENOMIC DNA]</scope>
    <source>
        <strain evidence="3 4">N1</strain>
    </source>
</reference>
<dbReference type="EMBL" id="AJLO02000040">
    <property type="protein sequence ID" value="KOE97748.1"/>
    <property type="molecule type" value="Genomic_DNA"/>
</dbReference>
<dbReference type="AlphaFoldDB" id="A0A0L8A5R1"/>
<feature type="transmembrane region" description="Helical" evidence="1">
    <location>
        <begin position="120"/>
        <end position="153"/>
    </location>
</feature>
<accession>A0A0L8A5R1</accession>
<evidence type="ECO:0000313" key="4">
    <source>
        <dbReference type="Proteomes" id="UP000036890"/>
    </source>
</evidence>
<organism evidence="3 4">
    <name type="scientific">Stenotrophomonas geniculata N1</name>
    <dbReference type="NCBI Taxonomy" id="1167641"/>
    <lineage>
        <taxon>Bacteria</taxon>
        <taxon>Pseudomonadati</taxon>
        <taxon>Pseudomonadota</taxon>
        <taxon>Gammaproteobacteria</taxon>
        <taxon>Lysobacterales</taxon>
        <taxon>Lysobacteraceae</taxon>
        <taxon>Stenotrophomonas</taxon>
    </lineage>
</organism>
<keyword evidence="1" id="KW-0812">Transmembrane</keyword>
<proteinExistence type="predicted"/>
<evidence type="ECO:0000259" key="2">
    <source>
        <dbReference type="Pfam" id="PF02517"/>
    </source>
</evidence>
<feature type="transmembrane region" description="Helical" evidence="1">
    <location>
        <begin position="16"/>
        <end position="34"/>
    </location>
</feature>
<dbReference type="GO" id="GO:0004175">
    <property type="term" value="F:endopeptidase activity"/>
    <property type="evidence" value="ECO:0007669"/>
    <property type="project" value="UniProtKB-ARBA"/>
</dbReference>
<dbReference type="Pfam" id="PF02517">
    <property type="entry name" value="Rce1-like"/>
    <property type="match status" value="1"/>
</dbReference>
<protein>
    <submittedName>
        <fullName evidence="3">Abortive infection protein</fullName>
    </submittedName>
</protein>
<feature type="domain" description="CAAX prenyl protease 2/Lysostaphin resistance protein A-like" evidence="2">
    <location>
        <begin position="86"/>
        <end position="171"/>
    </location>
</feature>
<feature type="transmembrane region" description="Helical" evidence="1">
    <location>
        <begin position="83"/>
        <end position="100"/>
    </location>
</feature>
<keyword evidence="1" id="KW-0472">Membrane</keyword>
<dbReference type="GO" id="GO:0080120">
    <property type="term" value="P:CAAX-box protein maturation"/>
    <property type="evidence" value="ECO:0007669"/>
    <property type="project" value="UniProtKB-ARBA"/>
</dbReference>
<comment type="caution">
    <text evidence="3">The sequence shown here is derived from an EMBL/GenBank/DDBJ whole genome shotgun (WGS) entry which is preliminary data.</text>
</comment>
<sequence length="190" mass="20718">MGAGAALGVLKYFDVFGSRAIVELLAFAVCVWLLPNEPRREWTFRLGAALVAIGIAGGAIWVYVVGIPAIPHTKFIPFSEIPINFYVLGLISTCIIGPLFEEKVVRHLLFDGVSHYFGRVLGAIVVSAAFAAVHVDAVISSFLFSILLCILAYPFNLSTTQLATVHGTINLTITQWVIFYPTLRDYGIQS</sequence>